<evidence type="ECO:0000313" key="3">
    <source>
        <dbReference type="Proteomes" id="UP001165293"/>
    </source>
</evidence>
<keyword evidence="3" id="KW-1185">Reference proteome</keyword>
<evidence type="ECO:0000313" key="2">
    <source>
        <dbReference type="EMBL" id="MCC8363539.1"/>
    </source>
</evidence>
<gene>
    <name evidence="2" type="ORF">LK996_10690</name>
</gene>
<dbReference type="Pfam" id="PF01963">
    <property type="entry name" value="TraB_PrgY_gumN"/>
    <property type="match status" value="1"/>
</dbReference>
<proteinExistence type="predicted"/>
<sequence>MRRTWLAAATFAVLLPLIGASSFAADSAKSAKSAQPAAKTTPVPLLWKVSDKDNSVYLLGSFHMLRADDYPLSKDVDAAYADAEEVVFEMPPEEIMSKELSAQMAMAALRTDGTTLSDDLTPDLARQLSAWTDKNASALATNGMSPKMLQMLDPWFVGLAITIVEAQGAGFESELGLDNHFGKRAKDDGKRTAGMETGAQQLEMLDGMSREEQLQMLAESLDPDDGGRAGLRKLHDMWRRGDAKLLWSNMGADFLAEYPALYKRINVERNDAWVPKIASRLDAPGTDDTLVVVGTLHLLGKDGVTEKLKAKGYKVERICSACKP</sequence>
<evidence type="ECO:0000256" key="1">
    <source>
        <dbReference type="SAM" id="SignalP"/>
    </source>
</evidence>
<dbReference type="RefSeq" id="WP_230527156.1">
    <property type="nucleotide sequence ID" value="NZ_JAJGAK010000002.1"/>
</dbReference>
<feature type="signal peptide" evidence="1">
    <location>
        <begin position="1"/>
        <end position="24"/>
    </location>
</feature>
<dbReference type="PANTHER" id="PTHR40590">
    <property type="entry name" value="CYTOPLASMIC PROTEIN-RELATED"/>
    <property type="match status" value="1"/>
</dbReference>
<accession>A0ABS8JIW2</accession>
<name>A0ABS8JIW2_9GAMM</name>
<dbReference type="CDD" id="cd14789">
    <property type="entry name" value="Tiki"/>
    <property type="match status" value="1"/>
</dbReference>
<dbReference type="InterPro" id="IPR047111">
    <property type="entry name" value="YbaP-like"/>
</dbReference>
<feature type="chain" id="PRO_5046466101" evidence="1">
    <location>
        <begin position="25"/>
        <end position="324"/>
    </location>
</feature>
<keyword evidence="1" id="KW-0732">Signal</keyword>
<comment type="caution">
    <text evidence="2">The sequence shown here is derived from an EMBL/GenBank/DDBJ whole genome shotgun (WGS) entry which is preliminary data.</text>
</comment>
<dbReference type="InterPro" id="IPR002816">
    <property type="entry name" value="TraB/PrgY/GumN_fam"/>
</dbReference>
<protein>
    <submittedName>
        <fullName evidence="2">TraB/GumN family protein</fullName>
    </submittedName>
</protein>
<dbReference type="Proteomes" id="UP001165293">
    <property type="component" value="Unassembled WGS sequence"/>
</dbReference>
<dbReference type="EMBL" id="JAJGAK010000002">
    <property type="protein sequence ID" value="MCC8363539.1"/>
    <property type="molecule type" value="Genomic_DNA"/>
</dbReference>
<reference evidence="2" key="1">
    <citation type="submission" date="2021-10" db="EMBL/GenBank/DDBJ databases">
        <authorList>
            <person name="Lyu M."/>
            <person name="Wang X."/>
            <person name="Meng X."/>
            <person name="Xu K."/>
        </authorList>
    </citation>
    <scope>NUCLEOTIDE SEQUENCE</scope>
    <source>
        <strain evidence="2">A6</strain>
    </source>
</reference>
<organism evidence="2 3">
    <name type="scientific">Noviluteimonas lactosilytica</name>
    <dbReference type="NCBI Taxonomy" id="2888523"/>
    <lineage>
        <taxon>Bacteria</taxon>
        <taxon>Pseudomonadati</taxon>
        <taxon>Pseudomonadota</taxon>
        <taxon>Gammaproteobacteria</taxon>
        <taxon>Lysobacterales</taxon>
        <taxon>Lysobacteraceae</taxon>
        <taxon>Noviluteimonas</taxon>
    </lineage>
</organism>
<dbReference type="PANTHER" id="PTHR40590:SF1">
    <property type="entry name" value="CYTOPLASMIC PROTEIN"/>
    <property type="match status" value="1"/>
</dbReference>